<sequence>MELYFDSGHTDLNDTSSCRSRRGYESVLRLLMSMGKCAGSSGFEESFEVQLLARIGQASGTKRGCQLCSERQASQAHARMQRVVKRRPS</sequence>
<gene>
    <name evidence="1" type="ORF">PXEA_LOCUS21601</name>
    <name evidence="2" type="ORF">PXEA_LOCUS37479</name>
</gene>
<evidence type="ECO:0000313" key="1">
    <source>
        <dbReference type="EMBL" id="VEL28161.1"/>
    </source>
</evidence>
<proteinExistence type="predicted"/>
<name>A0A3S5AY06_9PLAT</name>
<evidence type="ECO:0000313" key="3">
    <source>
        <dbReference type="Proteomes" id="UP000784294"/>
    </source>
</evidence>
<evidence type="ECO:0000313" key="2">
    <source>
        <dbReference type="EMBL" id="VEL44039.1"/>
    </source>
</evidence>
<dbReference type="AlphaFoldDB" id="A0A3S5AY06"/>
<dbReference type="EMBL" id="CAAALY010092809">
    <property type="protein sequence ID" value="VEL28161.1"/>
    <property type="molecule type" value="Genomic_DNA"/>
</dbReference>
<accession>A0A3S5AY06</accession>
<dbReference type="EMBL" id="CAAALY010288512">
    <property type="protein sequence ID" value="VEL44039.1"/>
    <property type="molecule type" value="Genomic_DNA"/>
</dbReference>
<reference evidence="1" key="1">
    <citation type="submission" date="2018-11" db="EMBL/GenBank/DDBJ databases">
        <authorList>
            <consortium name="Pathogen Informatics"/>
        </authorList>
    </citation>
    <scope>NUCLEOTIDE SEQUENCE</scope>
</reference>
<dbReference type="Proteomes" id="UP000784294">
    <property type="component" value="Unassembled WGS sequence"/>
</dbReference>
<protein>
    <submittedName>
        <fullName evidence="1">Uncharacterized protein</fullName>
    </submittedName>
</protein>
<comment type="caution">
    <text evidence="1">The sequence shown here is derived from an EMBL/GenBank/DDBJ whole genome shotgun (WGS) entry which is preliminary data.</text>
</comment>
<organism evidence="1 3">
    <name type="scientific">Protopolystoma xenopodis</name>
    <dbReference type="NCBI Taxonomy" id="117903"/>
    <lineage>
        <taxon>Eukaryota</taxon>
        <taxon>Metazoa</taxon>
        <taxon>Spiralia</taxon>
        <taxon>Lophotrochozoa</taxon>
        <taxon>Platyhelminthes</taxon>
        <taxon>Monogenea</taxon>
        <taxon>Polyopisthocotylea</taxon>
        <taxon>Polystomatidea</taxon>
        <taxon>Polystomatidae</taxon>
        <taxon>Protopolystoma</taxon>
    </lineage>
</organism>
<keyword evidence="3" id="KW-1185">Reference proteome</keyword>